<protein>
    <submittedName>
        <fullName evidence="2">Sodium-independent anion transporter</fullName>
    </submittedName>
</protein>
<feature type="domain" description="STAS" evidence="1">
    <location>
        <begin position="1"/>
        <end position="92"/>
    </location>
</feature>
<name>A0A3M8AA32_9BACL</name>
<dbReference type="Proteomes" id="UP000276178">
    <property type="component" value="Unassembled WGS sequence"/>
</dbReference>
<dbReference type="PANTHER" id="PTHR43310">
    <property type="entry name" value="SULFATE TRANSPORTER YBAR-RELATED"/>
    <property type="match status" value="1"/>
</dbReference>
<dbReference type="CDD" id="cd07042">
    <property type="entry name" value="STAS_SulP_like_sulfate_transporter"/>
    <property type="match status" value="1"/>
</dbReference>
<dbReference type="InterPro" id="IPR036513">
    <property type="entry name" value="STAS_dom_sf"/>
</dbReference>
<evidence type="ECO:0000313" key="2">
    <source>
        <dbReference type="EMBL" id="RNB48109.1"/>
    </source>
</evidence>
<accession>A0A3M8AA32</accession>
<dbReference type="InterPro" id="IPR052706">
    <property type="entry name" value="Membrane-Transporter-like"/>
</dbReference>
<dbReference type="AlphaFoldDB" id="A0A3M8AA32"/>
<dbReference type="EMBL" id="RHHN01000089">
    <property type="protein sequence ID" value="RNB48109.1"/>
    <property type="molecule type" value="Genomic_DNA"/>
</dbReference>
<dbReference type="PROSITE" id="PS50801">
    <property type="entry name" value="STAS"/>
    <property type="match status" value="1"/>
</dbReference>
<dbReference type="Gene3D" id="3.30.750.24">
    <property type="entry name" value="STAS domain"/>
    <property type="match status" value="1"/>
</dbReference>
<evidence type="ECO:0000313" key="3">
    <source>
        <dbReference type="Proteomes" id="UP000276178"/>
    </source>
</evidence>
<gene>
    <name evidence="2" type="ORF">EB820_23800</name>
</gene>
<dbReference type="InterPro" id="IPR002645">
    <property type="entry name" value="STAS_dom"/>
</dbReference>
<dbReference type="Pfam" id="PF01740">
    <property type="entry name" value="STAS"/>
    <property type="match status" value="1"/>
</dbReference>
<sequence length="92" mass="10260">MRETGENVYAISGQLFFGTMTHFVEQFDVPNDLGQIVIDFSRSHVWDMSAVTAISKVVAKYRDADKFVLITGLNEESKQLVDRLGITVPAGH</sequence>
<dbReference type="PANTHER" id="PTHR43310:SF1">
    <property type="entry name" value="SULFATE TRANSPORTER YBAR-RELATED"/>
    <property type="match status" value="1"/>
</dbReference>
<reference evidence="2 3" key="1">
    <citation type="submission" date="2018-10" db="EMBL/GenBank/DDBJ databases">
        <title>Phylogenomics of Brevibacillus.</title>
        <authorList>
            <person name="Dunlap C."/>
        </authorList>
    </citation>
    <scope>NUCLEOTIDE SEQUENCE [LARGE SCALE GENOMIC DNA]</scope>
    <source>
        <strain evidence="2 3">NRRL NRS 1219</strain>
    </source>
</reference>
<organism evidence="2 3">
    <name type="scientific">Brevibacillus agri</name>
    <dbReference type="NCBI Taxonomy" id="51101"/>
    <lineage>
        <taxon>Bacteria</taxon>
        <taxon>Bacillati</taxon>
        <taxon>Bacillota</taxon>
        <taxon>Bacilli</taxon>
        <taxon>Bacillales</taxon>
        <taxon>Paenibacillaceae</taxon>
        <taxon>Brevibacillus</taxon>
    </lineage>
</organism>
<comment type="caution">
    <text evidence="2">The sequence shown here is derived from an EMBL/GenBank/DDBJ whole genome shotgun (WGS) entry which is preliminary data.</text>
</comment>
<dbReference type="OrthoDB" id="9771198at2"/>
<dbReference type="SUPFAM" id="SSF52091">
    <property type="entry name" value="SpoIIaa-like"/>
    <property type="match status" value="1"/>
</dbReference>
<evidence type="ECO:0000259" key="1">
    <source>
        <dbReference type="PROSITE" id="PS50801"/>
    </source>
</evidence>
<proteinExistence type="predicted"/>
<dbReference type="RefSeq" id="WP_025847630.1">
    <property type="nucleotide sequence ID" value="NZ_JAVJHW010000008.1"/>
</dbReference>